<dbReference type="InterPro" id="IPR015422">
    <property type="entry name" value="PyrdxlP-dep_Trfase_small"/>
</dbReference>
<keyword evidence="6 10" id="KW-0808">Transferase</keyword>
<comment type="cofactor">
    <cofactor evidence="1">
        <name>pyridoxal 5'-phosphate</name>
        <dbReference type="ChEBI" id="CHEBI:597326"/>
    </cofactor>
</comment>
<evidence type="ECO:0000256" key="4">
    <source>
        <dbReference type="ARBA" id="ARBA00011738"/>
    </source>
</evidence>
<comment type="miscellaneous">
    <text evidence="10">In eukaryotes there are cytoplasmic, mitochondrial and chloroplastic isozymes.</text>
</comment>
<dbReference type="InterPro" id="IPR000796">
    <property type="entry name" value="Asp_trans"/>
</dbReference>
<dbReference type="NCBIfam" id="NF006719">
    <property type="entry name" value="PRK09257.1"/>
    <property type="match status" value="1"/>
</dbReference>
<accession>A0A7E4URI6</accession>
<evidence type="ECO:0000256" key="8">
    <source>
        <dbReference type="ARBA" id="ARBA00023128"/>
    </source>
</evidence>
<keyword evidence="7" id="KW-0663">Pyridoxal phosphate</keyword>
<dbReference type="FunFam" id="3.40.640.10:FF:000026">
    <property type="entry name" value="Aspartate aminotransferase"/>
    <property type="match status" value="1"/>
</dbReference>
<dbReference type="SUPFAM" id="SSF53383">
    <property type="entry name" value="PLP-dependent transferases"/>
    <property type="match status" value="1"/>
</dbReference>
<dbReference type="PANTHER" id="PTHR11879:SF22">
    <property type="entry name" value="ASPARTATE AMINOTRANSFERASE, MITOCHONDRIAL"/>
    <property type="match status" value="1"/>
</dbReference>
<dbReference type="GO" id="GO:0004069">
    <property type="term" value="F:L-aspartate:2-oxoglutarate aminotransferase activity"/>
    <property type="evidence" value="ECO:0007669"/>
    <property type="project" value="UniProtKB-EC"/>
</dbReference>
<comment type="subcellular location">
    <subcellularLocation>
        <location evidence="2">Mitochondrion matrix</location>
    </subcellularLocation>
</comment>
<evidence type="ECO:0000256" key="6">
    <source>
        <dbReference type="ARBA" id="ARBA00022679"/>
    </source>
</evidence>
<name>A0A7E4URI6_PANRE</name>
<evidence type="ECO:0000256" key="10">
    <source>
        <dbReference type="RuleBase" id="RU000480"/>
    </source>
</evidence>
<keyword evidence="5 10" id="KW-0032">Aminotransferase</keyword>
<feature type="domain" description="Aminotransferase class I/classII large" evidence="11">
    <location>
        <begin position="47"/>
        <end position="413"/>
    </location>
</feature>
<dbReference type="PRINTS" id="PR00799">
    <property type="entry name" value="TRANSAMINASE"/>
</dbReference>
<evidence type="ECO:0000256" key="9">
    <source>
        <dbReference type="ARBA" id="ARBA00049185"/>
    </source>
</evidence>
<organism evidence="12 13">
    <name type="scientific">Panagrellus redivivus</name>
    <name type="common">Microworm</name>
    <dbReference type="NCBI Taxonomy" id="6233"/>
    <lineage>
        <taxon>Eukaryota</taxon>
        <taxon>Metazoa</taxon>
        <taxon>Ecdysozoa</taxon>
        <taxon>Nematoda</taxon>
        <taxon>Chromadorea</taxon>
        <taxon>Rhabditida</taxon>
        <taxon>Tylenchina</taxon>
        <taxon>Panagrolaimomorpha</taxon>
        <taxon>Panagrolaimoidea</taxon>
        <taxon>Panagrolaimidae</taxon>
        <taxon>Panagrellus</taxon>
    </lineage>
</organism>
<proteinExistence type="inferred from homology"/>
<dbReference type="GO" id="GO:0030170">
    <property type="term" value="F:pyridoxal phosphate binding"/>
    <property type="evidence" value="ECO:0007669"/>
    <property type="project" value="InterPro"/>
</dbReference>
<dbReference type="InterPro" id="IPR004839">
    <property type="entry name" value="Aminotransferase_I/II_large"/>
</dbReference>
<dbReference type="FunFam" id="3.90.1150.10:FF:000001">
    <property type="entry name" value="Aspartate aminotransferase"/>
    <property type="match status" value="1"/>
</dbReference>
<dbReference type="Gene3D" id="3.40.640.10">
    <property type="entry name" value="Type I PLP-dependent aspartate aminotransferase-like (Major domain)"/>
    <property type="match status" value="1"/>
</dbReference>
<protein>
    <recommendedName>
        <fullName evidence="10">Aspartate aminotransferase</fullName>
        <ecNumber evidence="10">2.6.1.1</ecNumber>
    </recommendedName>
</protein>
<evidence type="ECO:0000313" key="12">
    <source>
        <dbReference type="Proteomes" id="UP000492821"/>
    </source>
</evidence>
<dbReference type="InterPro" id="IPR015421">
    <property type="entry name" value="PyrdxlP-dep_Trfase_major"/>
</dbReference>
<evidence type="ECO:0000256" key="1">
    <source>
        <dbReference type="ARBA" id="ARBA00001933"/>
    </source>
</evidence>
<dbReference type="FunFam" id="3.90.1150.10:FF:000160">
    <property type="entry name" value="Similar to aspartate aminotransferase"/>
    <property type="match status" value="1"/>
</dbReference>
<evidence type="ECO:0000256" key="5">
    <source>
        <dbReference type="ARBA" id="ARBA00022576"/>
    </source>
</evidence>
<evidence type="ECO:0000256" key="2">
    <source>
        <dbReference type="ARBA" id="ARBA00004305"/>
    </source>
</evidence>
<dbReference type="GO" id="GO:0006533">
    <property type="term" value="P:L-aspartate catabolic process"/>
    <property type="evidence" value="ECO:0007669"/>
    <property type="project" value="TreeGrafter"/>
</dbReference>
<comment type="subunit">
    <text evidence="4 10">Homodimer.</text>
</comment>
<comment type="catalytic activity">
    <reaction evidence="9 10">
        <text>L-aspartate + 2-oxoglutarate = oxaloacetate + L-glutamate</text>
        <dbReference type="Rhea" id="RHEA:21824"/>
        <dbReference type="ChEBI" id="CHEBI:16452"/>
        <dbReference type="ChEBI" id="CHEBI:16810"/>
        <dbReference type="ChEBI" id="CHEBI:29985"/>
        <dbReference type="ChEBI" id="CHEBI:29991"/>
        <dbReference type="EC" id="2.6.1.1"/>
    </reaction>
</comment>
<dbReference type="GO" id="GO:0005759">
    <property type="term" value="C:mitochondrial matrix"/>
    <property type="evidence" value="ECO:0007669"/>
    <property type="project" value="UniProtKB-SubCell"/>
</dbReference>
<dbReference type="Gene3D" id="3.90.1150.10">
    <property type="entry name" value="Aspartate Aminotransferase, domain 1"/>
    <property type="match status" value="1"/>
</dbReference>
<reference evidence="13" key="2">
    <citation type="submission" date="2020-10" db="UniProtKB">
        <authorList>
            <consortium name="WormBaseParasite"/>
        </authorList>
    </citation>
    <scope>IDENTIFICATION</scope>
</reference>
<evidence type="ECO:0000259" key="11">
    <source>
        <dbReference type="Pfam" id="PF00155"/>
    </source>
</evidence>
<keyword evidence="8" id="KW-0496">Mitochondrion</keyword>
<reference evidence="12" key="1">
    <citation type="journal article" date="2013" name="Genetics">
        <title>The draft genome and transcriptome of Panagrellus redivivus are shaped by the harsh demands of a free-living lifestyle.</title>
        <authorList>
            <person name="Srinivasan J."/>
            <person name="Dillman A.R."/>
            <person name="Macchietto M.G."/>
            <person name="Heikkinen L."/>
            <person name="Lakso M."/>
            <person name="Fracchia K.M."/>
            <person name="Antoshechkin I."/>
            <person name="Mortazavi A."/>
            <person name="Wong G."/>
            <person name="Sternberg P.W."/>
        </authorList>
    </citation>
    <scope>NUCLEOTIDE SEQUENCE [LARGE SCALE GENOMIC DNA]</scope>
    <source>
        <strain evidence="12">MT8872</strain>
    </source>
</reference>
<keyword evidence="12" id="KW-1185">Reference proteome</keyword>
<dbReference type="InterPro" id="IPR015424">
    <property type="entry name" value="PyrdxlP-dep_Trfase"/>
</dbReference>
<dbReference type="Pfam" id="PF00155">
    <property type="entry name" value="Aminotran_1_2"/>
    <property type="match status" value="1"/>
</dbReference>
<dbReference type="InterPro" id="IPR004838">
    <property type="entry name" value="NHTrfase_class1_PyrdxlP-BS"/>
</dbReference>
<evidence type="ECO:0000256" key="3">
    <source>
        <dbReference type="ARBA" id="ARBA00007441"/>
    </source>
</evidence>
<evidence type="ECO:0000256" key="7">
    <source>
        <dbReference type="ARBA" id="ARBA00022898"/>
    </source>
</evidence>
<comment type="similarity">
    <text evidence="3">Belongs to the class-I pyridoxal-phosphate-dependent aminotransferase family.</text>
</comment>
<dbReference type="PROSITE" id="PS00105">
    <property type="entry name" value="AA_TRANSFER_CLASS_1"/>
    <property type="match status" value="1"/>
</dbReference>
<dbReference type="AlphaFoldDB" id="A0A7E4URI6"/>
<dbReference type="EC" id="2.6.1.1" evidence="10"/>
<sequence length="418" mass="45935">MLARSVPKTVLANSARHSSAWFGGVEMGPPDAILGVTEAFKRDTNPKKINLGVGAYRDDQGKPFVLPSVRAAEQAIIDAKLDKEYAGIVGLPDFTANAAKLALGADSPIIAAKRNATVQTISGTGALRVGAEFLGRFFPNKVVYQPAPTWGNHVPVFKYSGVDVKQYRYYDKSTCGFDEKGCLEDIANIPEKSIILLHACAHNPTGVDPTPEQWMKLNEVIKKRNLFVFFDMAYQGFASGDINRDAHAVRYFVEQGHNIVLAQSFAKNMGLYGERVGAFTVVAQDEDEQARVLSQLKILIRPMYSNPPIHGARIASKILGDQQLYGQWLKDVKGMADRIIGMRTQLKDLLAKEGSTRNWNHIVDQIGMFCFTGISPEQVAKLTKEHSIYLTKDGRISVAGISSNNVGYLAHALHQVTK</sequence>
<dbReference type="CDD" id="cd00609">
    <property type="entry name" value="AAT_like"/>
    <property type="match status" value="1"/>
</dbReference>
<dbReference type="PANTHER" id="PTHR11879">
    <property type="entry name" value="ASPARTATE AMINOTRANSFERASE"/>
    <property type="match status" value="1"/>
</dbReference>
<dbReference type="WBParaSite" id="Pan_g11973.t1">
    <property type="protein sequence ID" value="Pan_g11973.t1"/>
    <property type="gene ID" value="Pan_g11973"/>
</dbReference>
<dbReference type="Proteomes" id="UP000492821">
    <property type="component" value="Unassembled WGS sequence"/>
</dbReference>
<evidence type="ECO:0000313" key="13">
    <source>
        <dbReference type="WBParaSite" id="Pan_g11973.t1"/>
    </source>
</evidence>